<gene>
    <name evidence="4" type="ORF">KSP39_PZI008932</name>
</gene>
<evidence type="ECO:0000313" key="4">
    <source>
        <dbReference type="EMBL" id="KAK8942762.1"/>
    </source>
</evidence>
<dbReference type="GO" id="GO:0051260">
    <property type="term" value="P:protein homooligomerization"/>
    <property type="evidence" value="ECO:0007669"/>
    <property type="project" value="InterPro"/>
</dbReference>
<dbReference type="InterPro" id="IPR011047">
    <property type="entry name" value="Quinoprotein_ADH-like_sf"/>
</dbReference>
<feature type="domain" description="Potassium channel tetramerisation-type BTB" evidence="3">
    <location>
        <begin position="20"/>
        <end position="110"/>
    </location>
</feature>
<dbReference type="AlphaFoldDB" id="A0AAP0BKD4"/>
<dbReference type="InterPro" id="IPR003131">
    <property type="entry name" value="T1-type_BTB"/>
</dbReference>
<dbReference type="SUPFAM" id="SSF54695">
    <property type="entry name" value="POZ domain"/>
    <property type="match status" value="1"/>
</dbReference>
<dbReference type="InterPro" id="IPR011333">
    <property type="entry name" value="SKP1/BTB/POZ_sf"/>
</dbReference>
<sequence length="548" mass="59143">MANGGDGSLPSVQRPENRRVKLNVGGKQFETTVSTLHAGGNDSLLAALAVRRSGDDESDHDEPIFIDRDPDIFSVLLSLLRSGHLPSAARRRFSKQDLTDEALYYGIEELLRSALSPPPILGIDATLVSTLIPAAEAHPTALDASSNDGSIWIAHAGQISVYDSESHPLRHHPHASERDHIHPASMAGSSGHGLAGDPRITLLQLLRRTPANSGLILAAFECPHRENCILSVDRSTLQIASEIGRQTGSGSKNSSPQKLVDLSEAAGVVFASAVNSGAFGYSGYMKLWDMRTGKAVWETSEPGGGTRSDRFGDAFAEADVDREAMAIYKVCWKSGDLAVADMRKLSEDPWLYLEERSPTLRNAGNGVNSILRCYKGQVFVSRETGLEVWSHAVQEEDDGAGEGLRRKNVFRRNFVDKEDDAKRGLIRRLEPFPTTTAAYLTEGERSHSPSVSPLTASVHPCATDFEVVDESLREDSLSSWSGDQAPASTTYRLCGGARDGLGCTVRGPDKAALVRCQGEPPGGTPGCRAGVMPVPHQRLTIDDTWMTP</sequence>
<dbReference type="PANTHER" id="PTHR11145">
    <property type="entry name" value="BTB/POZ DOMAIN-CONTAINING ADAPTER FOR CUL3-MEDIATED RHOA DEGRADATION PROTEIN FAMILY MEMBER"/>
    <property type="match status" value="1"/>
</dbReference>
<dbReference type="EMBL" id="JBBWWQ010000007">
    <property type="protein sequence ID" value="KAK8942762.1"/>
    <property type="molecule type" value="Genomic_DNA"/>
</dbReference>
<dbReference type="SUPFAM" id="SSF50998">
    <property type="entry name" value="Quinoprotein alcohol dehydrogenase-like"/>
    <property type="match status" value="1"/>
</dbReference>
<dbReference type="Pfam" id="PF02214">
    <property type="entry name" value="BTB_2"/>
    <property type="match status" value="1"/>
</dbReference>
<dbReference type="CDD" id="cd18316">
    <property type="entry name" value="BTB_POZ_KCTD-like"/>
    <property type="match status" value="1"/>
</dbReference>
<organism evidence="4 5">
    <name type="scientific">Platanthera zijinensis</name>
    <dbReference type="NCBI Taxonomy" id="2320716"/>
    <lineage>
        <taxon>Eukaryota</taxon>
        <taxon>Viridiplantae</taxon>
        <taxon>Streptophyta</taxon>
        <taxon>Embryophyta</taxon>
        <taxon>Tracheophyta</taxon>
        <taxon>Spermatophyta</taxon>
        <taxon>Magnoliopsida</taxon>
        <taxon>Liliopsida</taxon>
        <taxon>Asparagales</taxon>
        <taxon>Orchidaceae</taxon>
        <taxon>Orchidoideae</taxon>
        <taxon>Orchideae</taxon>
        <taxon>Orchidinae</taxon>
        <taxon>Platanthera</taxon>
    </lineage>
</organism>
<evidence type="ECO:0000256" key="2">
    <source>
        <dbReference type="SAM" id="MobiDB-lite"/>
    </source>
</evidence>
<accession>A0AAP0BKD4</accession>
<evidence type="ECO:0000313" key="5">
    <source>
        <dbReference type="Proteomes" id="UP001418222"/>
    </source>
</evidence>
<comment type="pathway">
    <text evidence="1">Protein modification; protein ubiquitination.</text>
</comment>
<dbReference type="InterPro" id="IPR045068">
    <property type="entry name" value="BACURD1-3"/>
</dbReference>
<name>A0AAP0BKD4_9ASPA</name>
<dbReference type="Proteomes" id="UP001418222">
    <property type="component" value="Unassembled WGS sequence"/>
</dbReference>
<comment type="caution">
    <text evidence="4">The sequence shown here is derived from an EMBL/GenBank/DDBJ whole genome shotgun (WGS) entry which is preliminary data.</text>
</comment>
<evidence type="ECO:0000259" key="3">
    <source>
        <dbReference type="Pfam" id="PF02214"/>
    </source>
</evidence>
<feature type="region of interest" description="Disordered" evidence="2">
    <location>
        <begin position="166"/>
        <end position="192"/>
    </location>
</feature>
<feature type="compositionally biased region" description="Basic and acidic residues" evidence="2">
    <location>
        <begin position="166"/>
        <end position="182"/>
    </location>
</feature>
<proteinExistence type="predicted"/>
<dbReference type="PANTHER" id="PTHR11145:SF8">
    <property type="entry name" value="RE57120P"/>
    <property type="match status" value="1"/>
</dbReference>
<dbReference type="Gene3D" id="3.30.710.10">
    <property type="entry name" value="Potassium Channel Kv1.1, Chain A"/>
    <property type="match status" value="1"/>
</dbReference>
<reference evidence="4 5" key="1">
    <citation type="journal article" date="2022" name="Nat. Plants">
        <title>Genomes of leafy and leafless Platanthera orchids illuminate the evolution of mycoheterotrophy.</title>
        <authorList>
            <person name="Li M.H."/>
            <person name="Liu K.W."/>
            <person name="Li Z."/>
            <person name="Lu H.C."/>
            <person name="Ye Q.L."/>
            <person name="Zhang D."/>
            <person name="Wang J.Y."/>
            <person name="Li Y.F."/>
            <person name="Zhong Z.M."/>
            <person name="Liu X."/>
            <person name="Yu X."/>
            <person name="Liu D.K."/>
            <person name="Tu X.D."/>
            <person name="Liu B."/>
            <person name="Hao Y."/>
            <person name="Liao X.Y."/>
            <person name="Jiang Y.T."/>
            <person name="Sun W.H."/>
            <person name="Chen J."/>
            <person name="Chen Y.Q."/>
            <person name="Ai Y."/>
            <person name="Zhai J.W."/>
            <person name="Wu S.S."/>
            <person name="Zhou Z."/>
            <person name="Hsiao Y.Y."/>
            <person name="Wu W.L."/>
            <person name="Chen Y.Y."/>
            <person name="Lin Y.F."/>
            <person name="Hsu J.L."/>
            <person name="Li C.Y."/>
            <person name="Wang Z.W."/>
            <person name="Zhao X."/>
            <person name="Zhong W.Y."/>
            <person name="Ma X.K."/>
            <person name="Ma L."/>
            <person name="Huang J."/>
            <person name="Chen G.Z."/>
            <person name="Huang M.Z."/>
            <person name="Huang L."/>
            <person name="Peng D.H."/>
            <person name="Luo Y.B."/>
            <person name="Zou S.Q."/>
            <person name="Chen S.P."/>
            <person name="Lan S."/>
            <person name="Tsai W.C."/>
            <person name="Van de Peer Y."/>
            <person name="Liu Z.J."/>
        </authorList>
    </citation>
    <scope>NUCLEOTIDE SEQUENCE [LARGE SCALE GENOMIC DNA]</scope>
    <source>
        <strain evidence="4">Lor287</strain>
    </source>
</reference>
<protein>
    <submittedName>
        <fullName evidence="4">BTB/POZ domain-containing protein</fullName>
    </submittedName>
</protein>
<keyword evidence="5" id="KW-1185">Reference proteome</keyword>
<evidence type="ECO:0000256" key="1">
    <source>
        <dbReference type="ARBA" id="ARBA00004906"/>
    </source>
</evidence>